<keyword evidence="3" id="KW-1185">Reference proteome</keyword>
<reference evidence="2" key="2">
    <citation type="submission" date="2022-01" db="EMBL/GenBank/DDBJ databases">
        <authorList>
            <person name="Yamashiro T."/>
            <person name="Shiraishi A."/>
            <person name="Satake H."/>
            <person name="Nakayama K."/>
        </authorList>
    </citation>
    <scope>NUCLEOTIDE SEQUENCE</scope>
</reference>
<sequence length="91" mass="9273">MGLSSLRLAEGSSNGGDEVGTDMGKGGGIPDDGALTLMGGVVEKTIHGVGTGELWNRKLAIIRYAGCVVVWPQTSSSRTALSPAASWGLDQ</sequence>
<proteinExistence type="predicted"/>
<dbReference type="Proteomes" id="UP001151760">
    <property type="component" value="Unassembled WGS sequence"/>
</dbReference>
<name>A0ABQ5D196_9ASTR</name>
<reference evidence="2" key="1">
    <citation type="journal article" date="2022" name="Int. J. Mol. Sci.">
        <title>Draft Genome of Tanacetum Coccineum: Genomic Comparison of Closely Related Tanacetum-Family Plants.</title>
        <authorList>
            <person name="Yamashiro T."/>
            <person name="Shiraishi A."/>
            <person name="Nakayama K."/>
            <person name="Satake H."/>
        </authorList>
    </citation>
    <scope>NUCLEOTIDE SEQUENCE</scope>
</reference>
<evidence type="ECO:0000313" key="2">
    <source>
        <dbReference type="EMBL" id="GJT32764.1"/>
    </source>
</evidence>
<dbReference type="EMBL" id="BQNB010014819">
    <property type="protein sequence ID" value="GJT32764.1"/>
    <property type="molecule type" value="Genomic_DNA"/>
</dbReference>
<organism evidence="2 3">
    <name type="scientific">Tanacetum coccineum</name>
    <dbReference type="NCBI Taxonomy" id="301880"/>
    <lineage>
        <taxon>Eukaryota</taxon>
        <taxon>Viridiplantae</taxon>
        <taxon>Streptophyta</taxon>
        <taxon>Embryophyta</taxon>
        <taxon>Tracheophyta</taxon>
        <taxon>Spermatophyta</taxon>
        <taxon>Magnoliopsida</taxon>
        <taxon>eudicotyledons</taxon>
        <taxon>Gunneridae</taxon>
        <taxon>Pentapetalae</taxon>
        <taxon>asterids</taxon>
        <taxon>campanulids</taxon>
        <taxon>Asterales</taxon>
        <taxon>Asteraceae</taxon>
        <taxon>Asteroideae</taxon>
        <taxon>Anthemideae</taxon>
        <taxon>Anthemidinae</taxon>
        <taxon>Tanacetum</taxon>
    </lineage>
</organism>
<feature type="region of interest" description="Disordered" evidence="1">
    <location>
        <begin position="1"/>
        <end position="27"/>
    </location>
</feature>
<evidence type="ECO:0000256" key="1">
    <source>
        <dbReference type="SAM" id="MobiDB-lite"/>
    </source>
</evidence>
<evidence type="ECO:0000313" key="3">
    <source>
        <dbReference type="Proteomes" id="UP001151760"/>
    </source>
</evidence>
<protein>
    <submittedName>
        <fullName evidence="2">Uncharacterized protein</fullName>
    </submittedName>
</protein>
<accession>A0ABQ5D196</accession>
<comment type="caution">
    <text evidence="2">The sequence shown here is derived from an EMBL/GenBank/DDBJ whole genome shotgun (WGS) entry which is preliminary data.</text>
</comment>
<gene>
    <name evidence="2" type="ORF">Tco_0923183</name>
</gene>
<feature type="compositionally biased region" description="Gly residues" evidence="1">
    <location>
        <begin position="13"/>
        <end position="27"/>
    </location>
</feature>